<evidence type="ECO:0000313" key="2">
    <source>
        <dbReference type="EMBL" id="KAG1553844.1"/>
    </source>
</evidence>
<reference evidence="2 3" key="1">
    <citation type="journal article" date="2020" name="Microb. Genom.">
        <title>Genetic diversity of clinical and environmental Mucorales isolates obtained from an investigation of mucormycosis cases among solid organ transplant recipients.</title>
        <authorList>
            <person name="Nguyen M.H."/>
            <person name="Kaul D."/>
            <person name="Muto C."/>
            <person name="Cheng S.J."/>
            <person name="Richter R.A."/>
            <person name="Bruno V.M."/>
            <person name="Liu G."/>
            <person name="Beyhan S."/>
            <person name="Sundermann A.J."/>
            <person name="Mounaud S."/>
            <person name="Pasculle A.W."/>
            <person name="Nierman W.C."/>
            <person name="Driscoll E."/>
            <person name="Cumbie R."/>
            <person name="Clancy C.J."/>
            <person name="Dupont C.L."/>
        </authorList>
    </citation>
    <scope>NUCLEOTIDE SEQUENCE [LARGE SCALE GENOMIC DNA]</scope>
    <source>
        <strain evidence="2 3">GL24</strain>
    </source>
</reference>
<comment type="caution">
    <text evidence="2">The sequence shown here is derived from an EMBL/GenBank/DDBJ whole genome shotgun (WGS) entry which is preliminary data.</text>
</comment>
<name>A0A9P6YPF5_9FUNG</name>
<evidence type="ECO:0000313" key="3">
    <source>
        <dbReference type="Proteomes" id="UP000740926"/>
    </source>
</evidence>
<feature type="region of interest" description="Disordered" evidence="1">
    <location>
        <begin position="1"/>
        <end position="74"/>
    </location>
</feature>
<dbReference type="Proteomes" id="UP000740926">
    <property type="component" value="Unassembled WGS sequence"/>
</dbReference>
<feature type="compositionally biased region" description="Basic and acidic residues" evidence="1">
    <location>
        <begin position="7"/>
        <end position="20"/>
    </location>
</feature>
<organism evidence="2 3">
    <name type="scientific">Rhizopus delemar</name>
    <dbReference type="NCBI Taxonomy" id="936053"/>
    <lineage>
        <taxon>Eukaryota</taxon>
        <taxon>Fungi</taxon>
        <taxon>Fungi incertae sedis</taxon>
        <taxon>Mucoromycota</taxon>
        <taxon>Mucoromycotina</taxon>
        <taxon>Mucoromycetes</taxon>
        <taxon>Mucorales</taxon>
        <taxon>Mucorineae</taxon>
        <taxon>Rhizopodaceae</taxon>
        <taxon>Rhizopus</taxon>
    </lineage>
</organism>
<gene>
    <name evidence="2" type="ORF">G6F50_013030</name>
</gene>
<accession>A0A9P6YPF5</accession>
<feature type="compositionally biased region" description="Basic and acidic residues" evidence="1">
    <location>
        <begin position="65"/>
        <end position="74"/>
    </location>
</feature>
<dbReference type="AlphaFoldDB" id="A0A9P6YPF5"/>
<protein>
    <submittedName>
        <fullName evidence="2">Uncharacterized protein</fullName>
    </submittedName>
</protein>
<evidence type="ECO:0000256" key="1">
    <source>
        <dbReference type="SAM" id="MobiDB-lite"/>
    </source>
</evidence>
<dbReference type="EMBL" id="JAANIU010004692">
    <property type="protein sequence ID" value="KAG1553844.1"/>
    <property type="molecule type" value="Genomic_DNA"/>
</dbReference>
<sequence length="74" mass="7981">MATGRFNELRHDGVRGERRPARGGSLHRLVREAGPMGREPRVRRPGGQQPGAAGLVCRDGAGVPADERAAGQWR</sequence>
<proteinExistence type="predicted"/>
<keyword evidence="3" id="KW-1185">Reference proteome</keyword>